<proteinExistence type="predicted"/>
<dbReference type="AlphaFoldDB" id="A0AA40E845"/>
<sequence>MASIFRRLPWPSRAWKPLIFSNSSFSQIPLEKKLKEELLPAYVASRYHPVRLGQVLKDRYQIFDEFGPDKPVPDAVSLEERESSLEGRSKEKFLAMMQKMLQWEPSERSLAKALADDE</sequence>
<gene>
    <name evidence="1" type="ORF">B0H67DRAFT_681181</name>
</gene>
<dbReference type="Proteomes" id="UP001172102">
    <property type="component" value="Unassembled WGS sequence"/>
</dbReference>
<accession>A0AA40E845</accession>
<evidence type="ECO:0000313" key="2">
    <source>
        <dbReference type="Proteomes" id="UP001172102"/>
    </source>
</evidence>
<name>A0AA40E845_9PEZI</name>
<dbReference type="EMBL" id="JAUKUA010000002">
    <property type="protein sequence ID" value="KAK0725958.1"/>
    <property type="molecule type" value="Genomic_DNA"/>
</dbReference>
<organism evidence="1 2">
    <name type="scientific">Lasiosphaeris hirsuta</name>
    <dbReference type="NCBI Taxonomy" id="260670"/>
    <lineage>
        <taxon>Eukaryota</taxon>
        <taxon>Fungi</taxon>
        <taxon>Dikarya</taxon>
        <taxon>Ascomycota</taxon>
        <taxon>Pezizomycotina</taxon>
        <taxon>Sordariomycetes</taxon>
        <taxon>Sordariomycetidae</taxon>
        <taxon>Sordariales</taxon>
        <taxon>Lasiosphaeriaceae</taxon>
        <taxon>Lasiosphaeris</taxon>
    </lineage>
</organism>
<keyword evidence="2" id="KW-1185">Reference proteome</keyword>
<evidence type="ECO:0000313" key="1">
    <source>
        <dbReference type="EMBL" id="KAK0725958.1"/>
    </source>
</evidence>
<reference evidence="1" key="1">
    <citation type="submission" date="2023-06" db="EMBL/GenBank/DDBJ databases">
        <title>Genome-scale phylogeny and comparative genomics of the fungal order Sordariales.</title>
        <authorList>
            <consortium name="Lawrence Berkeley National Laboratory"/>
            <person name="Hensen N."/>
            <person name="Bonometti L."/>
            <person name="Westerberg I."/>
            <person name="Brannstrom I.O."/>
            <person name="Guillou S."/>
            <person name="Cros-Aarteil S."/>
            <person name="Calhoun S."/>
            <person name="Haridas S."/>
            <person name="Kuo A."/>
            <person name="Mondo S."/>
            <person name="Pangilinan J."/>
            <person name="Riley R."/>
            <person name="Labutti K."/>
            <person name="Andreopoulos B."/>
            <person name="Lipzen A."/>
            <person name="Chen C."/>
            <person name="Yanf M."/>
            <person name="Daum C."/>
            <person name="Ng V."/>
            <person name="Clum A."/>
            <person name="Steindorff A."/>
            <person name="Ohm R."/>
            <person name="Martin F."/>
            <person name="Silar P."/>
            <person name="Natvig D."/>
            <person name="Lalanne C."/>
            <person name="Gautier V."/>
            <person name="Ament-Velasquez S.L."/>
            <person name="Kruys A."/>
            <person name="Hutchinson M.I."/>
            <person name="Powell A.J."/>
            <person name="Barry K."/>
            <person name="Miller A.N."/>
            <person name="Grigoriev I.V."/>
            <person name="Debuchy R."/>
            <person name="Gladieux P."/>
            <person name="Thoren M.H."/>
            <person name="Johannesson H."/>
        </authorList>
    </citation>
    <scope>NUCLEOTIDE SEQUENCE</scope>
    <source>
        <strain evidence="1">SMH4607-1</strain>
    </source>
</reference>
<protein>
    <submittedName>
        <fullName evidence="1">Uncharacterized protein</fullName>
    </submittedName>
</protein>
<comment type="caution">
    <text evidence="1">The sequence shown here is derived from an EMBL/GenBank/DDBJ whole genome shotgun (WGS) entry which is preliminary data.</text>
</comment>